<organism evidence="1 3">
    <name type="scientific">Bifidobacterium vespertilionis</name>
    <dbReference type="NCBI Taxonomy" id="2562524"/>
    <lineage>
        <taxon>Bacteria</taxon>
        <taxon>Bacillati</taxon>
        <taxon>Actinomycetota</taxon>
        <taxon>Actinomycetes</taxon>
        <taxon>Bifidobacteriales</taxon>
        <taxon>Bifidobacteriaceae</taxon>
        <taxon>Bifidobacterium</taxon>
    </lineage>
</organism>
<evidence type="ECO:0000313" key="1">
    <source>
        <dbReference type="EMBL" id="KAA8821014.1"/>
    </source>
</evidence>
<dbReference type="EMBL" id="RZOA01000038">
    <property type="protein sequence ID" value="KAA8821014.1"/>
    <property type="molecule type" value="Genomic_DNA"/>
</dbReference>
<dbReference type="RefSeq" id="WP_150355102.1">
    <property type="nucleotide sequence ID" value="NZ_RZNZ01000005.1"/>
</dbReference>
<dbReference type="Proteomes" id="UP000345527">
    <property type="component" value="Unassembled WGS sequence"/>
</dbReference>
<name>A0A5J5DWU6_9BIFI</name>
<evidence type="ECO:0000313" key="4">
    <source>
        <dbReference type="Proteomes" id="UP000374630"/>
    </source>
</evidence>
<dbReference type="EMBL" id="RZNZ01000005">
    <property type="protein sequence ID" value="KAA8821182.1"/>
    <property type="molecule type" value="Genomic_DNA"/>
</dbReference>
<reference evidence="3 4" key="1">
    <citation type="journal article" date="2019" name="Syst. Appl. Microbiol.">
        <title>Characterization of Bifidobacterium species in feaces of the Egyptian fruit bat: Description of B. vespertilionis sp. nov. and B. rousetti sp. nov.</title>
        <authorList>
            <person name="Modesto M."/>
            <person name="Satti M."/>
            <person name="Watanabe K."/>
            <person name="Puglisi E."/>
            <person name="Morelli L."/>
            <person name="Huang C.-H."/>
            <person name="Liou J.-S."/>
            <person name="Miyashita M."/>
            <person name="Tamura T."/>
            <person name="Saito S."/>
            <person name="Mori K."/>
            <person name="Huang L."/>
            <person name="Sciavilla P."/>
            <person name="Sandri C."/>
            <person name="Spiezio C."/>
            <person name="Vitali F."/>
            <person name="Cavalieri D."/>
            <person name="Perpetuini G."/>
            <person name="Tofalo R."/>
            <person name="Bonetti A."/>
            <person name="Arita M."/>
            <person name="Mattarelli P."/>
        </authorList>
    </citation>
    <scope>NUCLEOTIDE SEQUENCE [LARGE SCALE GENOMIC DNA]</scope>
    <source>
        <strain evidence="2 4">RST16</strain>
        <strain evidence="1 3">RST8</strain>
    </source>
</reference>
<accession>A0A5J5DWU6</accession>
<sequence length="260" mass="28166">MDGLDGRIVGLTAPQAVSLFGGARFGRYLSDAGGDVARALALCEWNQRFAGVLHSQLGYVELAVRNAVDRRLRLLSEAEMGSPMWCLPGNAPLLVNRLVRGQLDMARRRAQGDAAARAGRGSHRGDAAVAHDDVLAQLMWGTWVKLIGFPVSDGRTEVQRMLWGAAVRSAFPRVPDGEAGRIMVARRVEYVRLVRNSEAHFDNLYAEAFRINRVVGSMMSLLAGIDPALTRCLDAGLLRATARRLRVLLPGDGSVAVAPV</sequence>
<dbReference type="OrthoDB" id="3418622at2"/>
<dbReference type="Proteomes" id="UP000374630">
    <property type="component" value="Unassembled WGS sequence"/>
</dbReference>
<proteinExistence type="predicted"/>
<evidence type="ECO:0000313" key="2">
    <source>
        <dbReference type="EMBL" id="KAA8821182.1"/>
    </source>
</evidence>
<gene>
    <name evidence="1" type="ORF">EM848_11655</name>
    <name evidence="2" type="ORF">EMO90_05210</name>
</gene>
<evidence type="ECO:0008006" key="5">
    <source>
        <dbReference type="Google" id="ProtNLM"/>
    </source>
</evidence>
<comment type="caution">
    <text evidence="1">The sequence shown here is derived from an EMBL/GenBank/DDBJ whole genome shotgun (WGS) entry which is preliminary data.</text>
</comment>
<dbReference type="AlphaFoldDB" id="A0A5J5DWU6"/>
<evidence type="ECO:0000313" key="3">
    <source>
        <dbReference type="Proteomes" id="UP000345527"/>
    </source>
</evidence>
<keyword evidence="4" id="KW-1185">Reference proteome</keyword>
<protein>
    <recommendedName>
        <fullName evidence="5">Abi family protein</fullName>
    </recommendedName>
</protein>